<dbReference type="RefSeq" id="WP_027269521.1">
    <property type="nucleotide sequence ID" value="NZ_CAAAJE010000001.1"/>
</dbReference>
<gene>
    <name evidence="1" type="ORF">Lsai_2714</name>
</gene>
<comment type="caution">
    <text evidence="1">The sequence shown here is derived from an EMBL/GenBank/DDBJ whole genome shotgun (WGS) entry which is preliminary data.</text>
</comment>
<dbReference type="STRING" id="28087.Lsai_2714"/>
<dbReference type="PATRIC" id="fig|28087.4.peg.2916"/>
<accession>A0A0W0YEB2</accession>
<dbReference type="eggNOG" id="COG1538">
    <property type="taxonomic scope" value="Bacteria"/>
</dbReference>
<reference evidence="1 2" key="1">
    <citation type="submission" date="2015-11" db="EMBL/GenBank/DDBJ databases">
        <title>Genomic analysis of 38 Legionella species identifies large and diverse effector repertoires.</title>
        <authorList>
            <person name="Burstein D."/>
            <person name="Amaro F."/>
            <person name="Zusman T."/>
            <person name="Lifshitz Z."/>
            <person name="Cohen O."/>
            <person name="Gilbert J.A."/>
            <person name="Pupko T."/>
            <person name="Shuman H.A."/>
            <person name="Segal G."/>
        </authorList>
    </citation>
    <scope>NUCLEOTIDE SEQUENCE [LARGE SCALE GENOMIC DNA]</scope>
    <source>
        <strain evidence="1 2">Mt.St.Helens-4</strain>
    </source>
</reference>
<protein>
    <submittedName>
        <fullName evidence="1">Outer membrane efflux protein</fullName>
    </submittedName>
</protein>
<dbReference type="EMBL" id="LNYV01000036">
    <property type="protein sequence ID" value="KTD55122.1"/>
    <property type="molecule type" value="Genomic_DNA"/>
</dbReference>
<dbReference type="SUPFAM" id="SSF56954">
    <property type="entry name" value="Outer membrane efflux proteins (OEP)"/>
    <property type="match status" value="1"/>
</dbReference>
<name>A0A0W0YEB2_9GAMM</name>
<dbReference type="GO" id="GO:0015562">
    <property type="term" value="F:efflux transmembrane transporter activity"/>
    <property type="evidence" value="ECO:0007669"/>
    <property type="project" value="InterPro"/>
</dbReference>
<organism evidence="1 2">
    <name type="scientific">Legionella sainthelensi</name>
    <dbReference type="NCBI Taxonomy" id="28087"/>
    <lineage>
        <taxon>Bacteria</taxon>
        <taxon>Pseudomonadati</taxon>
        <taxon>Pseudomonadota</taxon>
        <taxon>Gammaproteobacteria</taxon>
        <taxon>Legionellales</taxon>
        <taxon>Legionellaceae</taxon>
        <taxon>Legionella</taxon>
    </lineage>
</organism>
<dbReference type="PANTHER" id="PTHR30203">
    <property type="entry name" value="OUTER MEMBRANE CATION EFFLUX PROTEIN"/>
    <property type="match status" value="1"/>
</dbReference>
<dbReference type="Proteomes" id="UP000054621">
    <property type="component" value="Unassembled WGS sequence"/>
</dbReference>
<proteinExistence type="predicted"/>
<dbReference type="InterPro" id="IPR010131">
    <property type="entry name" value="MdtP/NodT-like"/>
</dbReference>
<evidence type="ECO:0000313" key="2">
    <source>
        <dbReference type="Proteomes" id="UP000054621"/>
    </source>
</evidence>
<dbReference type="AlphaFoldDB" id="A0A0W0YEB2"/>
<sequence length="424" mass="48251">MKIRGFIQLTAIILFFGWCHPVLAIPQGKPLTLSEAEALALNTSPELQRFQALRHGLQQQAIADRQLSDPQLVAGMANVPTNSFSLTQDDMTMEQIGLQQAFPRGHSLLMKSKQDQALALSEKRKAQEKALTLIRTVRETWLDLYYWTQALRSLRANQKLYKNLLKVSISLYETRKANQSDVLQVQLELSKLDDQAIQIQQQISILRAQLERWIGLEQASRQLALTLPHWPSPPSIKLLQTRLRQHPILCIDAAMIAAAHSEVAFAKEQYKPGWVLNAGYAKRQGHFVDGMSRSDFVGAQVTIDLPLFTTNRQDRQVNAGYDRLLATKLDQQTHYRDLMQVLTTQYAIWNRLSQREEVYKKQLTPVARQSAKASLIAYQNATTELTQVLRVYSSELTIQLELIQLQVERAKSRAILLYLEGVVA</sequence>
<dbReference type="Gene3D" id="1.20.1600.10">
    <property type="entry name" value="Outer membrane efflux proteins (OEP)"/>
    <property type="match status" value="1"/>
</dbReference>
<evidence type="ECO:0000313" key="1">
    <source>
        <dbReference type="EMBL" id="KTD55122.1"/>
    </source>
</evidence>
<dbReference type="OrthoDB" id="5607838at2"/>